<dbReference type="InterPro" id="IPR014169">
    <property type="entry name" value="Pal_lipo_C"/>
</dbReference>
<comment type="function">
    <text evidence="8">Part of the Tol-Pal system, which plays a role in outer membrane invagination during cell division and is important for maintaining outer membrane integrity.</text>
</comment>
<dbReference type="HAMAP" id="MF_02204">
    <property type="entry name" value="Pal"/>
    <property type="match status" value="1"/>
</dbReference>
<comment type="similarity">
    <text evidence="8">Belongs to the Pal lipoprotein family.</text>
</comment>
<comment type="subcellular location">
    <subcellularLocation>
        <location evidence="8">Cell outer membrane</location>
        <topology evidence="8">Lipid-anchor</topology>
    </subcellularLocation>
</comment>
<name>A0A2N9YIQ7_9GAMM</name>
<dbReference type="InterPro" id="IPR039001">
    <property type="entry name" value="Pal"/>
</dbReference>
<comment type="subunit">
    <text evidence="8">The Tol-Pal system is composed of five core proteins: the inner membrane proteins TolA, TolQ and TolR, the periplasmic protein TolB and the outer membrane protein Pal. They form a network linking the inner and outer membranes and the peptidoglycan layer.</text>
</comment>
<dbReference type="InterPro" id="IPR006665">
    <property type="entry name" value="OmpA-like"/>
</dbReference>
<dbReference type="GO" id="GO:0009279">
    <property type="term" value="C:cell outer membrane"/>
    <property type="evidence" value="ECO:0007669"/>
    <property type="project" value="UniProtKB-SubCell"/>
</dbReference>
<evidence type="ECO:0000256" key="3">
    <source>
        <dbReference type="ARBA" id="ARBA00023136"/>
    </source>
</evidence>
<keyword evidence="3 8" id="KW-0472">Membrane</keyword>
<evidence type="ECO:0000256" key="1">
    <source>
        <dbReference type="ARBA" id="ARBA00022618"/>
    </source>
</evidence>
<dbReference type="PANTHER" id="PTHR30329">
    <property type="entry name" value="STATOR ELEMENT OF FLAGELLAR MOTOR COMPLEX"/>
    <property type="match status" value="1"/>
</dbReference>
<dbReference type="Gene3D" id="3.30.1330.60">
    <property type="entry name" value="OmpA-like domain"/>
    <property type="match status" value="1"/>
</dbReference>
<sequence>MKKYLRYLAVLMAVLAFAGCSSKGGEKPAEMKPEETVTPPPVRDPMTTGVEQGSVDGNNMSGVAAPADRIVFFDYDRSDIRPEGRNLLEEHARFLSANPTMTIRLEGHADERGSREYNLALGERRAESVKRMMTILGISADRLTTLSYGEERPLDLGNGESSWQRNRRVELVYP</sequence>
<evidence type="ECO:0000256" key="4">
    <source>
        <dbReference type="ARBA" id="ARBA00023139"/>
    </source>
</evidence>
<dbReference type="PROSITE" id="PS51257">
    <property type="entry name" value="PROKAR_LIPOPROTEIN"/>
    <property type="match status" value="1"/>
</dbReference>
<keyword evidence="4 8" id="KW-0564">Palmitate</keyword>
<feature type="region of interest" description="Disordered" evidence="9">
    <location>
        <begin position="22"/>
        <end position="46"/>
    </location>
</feature>
<evidence type="ECO:0000256" key="8">
    <source>
        <dbReference type="HAMAP-Rule" id="MF_02204"/>
    </source>
</evidence>
<dbReference type="NCBIfam" id="TIGR02802">
    <property type="entry name" value="Pal_lipo"/>
    <property type="match status" value="1"/>
</dbReference>
<dbReference type="STRING" id="288004.AL038_06405"/>
<evidence type="ECO:0000313" key="13">
    <source>
        <dbReference type="Proteomes" id="UP000234271"/>
    </source>
</evidence>
<feature type="chain" id="PRO_5014712115" description="Peptidoglycan-associated lipoprotein" evidence="10">
    <location>
        <begin position="19"/>
        <end position="174"/>
    </location>
</feature>
<gene>
    <name evidence="8 12" type="primary">pal</name>
    <name evidence="12" type="ORF">BLE401_17900</name>
</gene>
<keyword evidence="7 8" id="KW-0131">Cell cycle</keyword>
<dbReference type="PROSITE" id="PS51123">
    <property type="entry name" value="OMPA_2"/>
    <property type="match status" value="1"/>
</dbReference>
<evidence type="ECO:0000256" key="9">
    <source>
        <dbReference type="SAM" id="MobiDB-lite"/>
    </source>
</evidence>
<evidence type="ECO:0000259" key="11">
    <source>
        <dbReference type="PROSITE" id="PS51123"/>
    </source>
</evidence>
<accession>A0A2N9YIQ7</accession>
<dbReference type="KEGG" id="blep:AL038_06405"/>
<protein>
    <recommendedName>
        <fullName evidence="8">Peptidoglycan-associated lipoprotein</fullName>
        <shortName evidence="8">PAL</shortName>
    </recommendedName>
</protein>
<dbReference type="PROSITE" id="PS01068">
    <property type="entry name" value="OMPA_1"/>
    <property type="match status" value="1"/>
</dbReference>
<dbReference type="InterPro" id="IPR036737">
    <property type="entry name" value="OmpA-like_sf"/>
</dbReference>
<dbReference type="InterPro" id="IPR050330">
    <property type="entry name" value="Bact_OuterMem_StrucFunc"/>
</dbReference>
<keyword evidence="5 8" id="KW-0998">Cell outer membrane</keyword>
<feature type="domain" description="OmpA-like" evidence="11">
    <location>
        <begin position="60"/>
        <end position="174"/>
    </location>
</feature>
<dbReference type="Proteomes" id="UP000234271">
    <property type="component" value="Chromosome"/>
</dbReference>
<reference evidence="13" key="1">
    <citation type="submission" date="2016-12" db="EMBL/GenBank/DDBJ databases">
        <title>Complete Genome Sequence of Beggiatoa leptomitiformis D-401.</title>
        <authorList>
            <person name="Fomenkov A."/>
            <person name="Vincze T."/>
            <person name="Grabovich M."/>
            <person name="Anton B.P."/>
            <person name="Dubinina G."/>
            <person name="Orlova M."/>
            <person name="Belousova E."/>
            <person name="Roberts R.J."/>
        </authorList>
    </citation>
    <scope>NUCLEOTIDE SEQUENCE [LARGE SCALE GENOMIC DNA]</scope>
    <source>
        <strain evidence="13">D-401</strain>
    </source>
</reference>
<organism evidence="12 13">
    <name type="scientific">Beggiatoa leptomitoformis</name>
    <dbReference type="NCBI Taxonomy" id="288004"/>
    <lineage>
        <taxon>Bacteria</taxon>
        <taxon>Pseudomonadati</taxon>
        <taxon>Pseudomonadota</taxon>
        <taxon>Gammaproteobacteria</taxon>
        <taxon>Thiotrichales</taxon>
        <taxon>Thiotrichaceae</taxon>
        <taxon>Beggiatoa</taxon>
    </lineage>
</organism>
<dbReference type="OrthoDB" id="9809164at2"/>
<evidence type="ECO:0000256" key="10">
    <source>
        <dbReference type="SAM" id="SignalP"/>
    </source>
</evidence>
<dbReference type="InterPro" id="IPR006664">
    <property type="entry name" value="OMP_bac"/>
</dbReference>
<evidence type="ECO:0000256" key="6">
    <source>
        <dbReference type="ARBA" id="ARBA00023288"/>
    </source>
</evidence>
<dbReference type="CDD" id="cd07185">
    <property type="entry name" value="OmpA_C-like"/>
    <property type="match status" value="1"/>
</dbReference>
<proteinExistence type="inferred from homology"/>
<feature type="compositionally biased region" description="Basic and acidic residues" evidence="9">
    <location>
        <begin position="24"/>
        <end position="35"/>
    </location>
</feature>
<dbReference type="RefSeq" id="WP_062150646.1">
    <property type="nucleotide sequence ID" value="NZ_CP012373.2"/>
</dbReference>
<keyword evidence="2 8" id="KW-0732">Signal</keyword>
<evidence type="ECO:0000256" key="5">
    <source>
        <dbReference type="ARBA" id="ARBA00023237"/>
    </source>
</evidence>
<keyword evidence="6 8" id="KW-0449">Lipoprotein</keyword>
<dbReference type="PANTHER" id="PTHR30329:SF21">
    <property type="entry name" value="LIPOPROTEIN YIAD-RELATED"/>
    <property type="match status" value="1"/>
</dbReference>
<dbReference type="InterPro" id="IPR006690">
    <property type="entry name" value="OMPA-like_CS"/>
</dbReference>
<dbReference type="AlphaFoldDB" id="A0A2N9YIQ7"/>
<evidence type="ECO:0000313" key="12">
    <source>
        <dbReference type="EMBL" id="AUI70387.1"/>
    </source>
</evidence>
<dbReference type="GO" id="GO:0051301">
    <property type="term" value="P:cell division"/>
    <property type="evidence" value="ECO:0007669"/>
    <property type="project" value="UniProtKB-UniRule"/>
</dbReference>
<evidence type="ECO:0000256" key="7">
    <source>
        <dbReference type="ARBA" id="ARBA00023306"/>
    </source>
</evidence>
<keyword evidence="1 8" id="KW-0132">Cell division</keyword>
<dbReference type="SUPFAM" id="SSF103088">
    <property type="entry name" value="OmpA-like"/>
    <property type="match status" value="1"/>
</dbReference>
<feature type="signal peptide" evidence="10">
    <location>
        <begin position="1"/>
        <end position="18"/>
    </location>
</feature>
<evidence type="ECO:0000256" key="2">
    <source>
        <dbReference type="ARBA" id="ARBA00022729"/>
    </source>
</evidence>
<keyword evidence="13" id="KW-1185">Reference proteome</keyword>
<dbReference type="EMBL" id="CP018889">
    <property type="protein sequence ID" value="AUI70387.1"/>
    <property type="molecule type" value="Genomic_DNA"/>
</dbReference>
<dbReference type="PRINTS" id="PR01021">
    <property type="entry name" value="OMPADOMAIN"/>
</dbReference>
<dbReference type="Pfam" id="PF00691">
    <property type="entry name" value="OmpA"/>
    <property type="match status" value="1"/>
</dbReference>